<sequence>MADVKVNLDVSGITKQVAEAAHKTIIYDVATQVLAEVKKSNAFYDDQSGELRASFRLVKIMDGFRYRIESRNPHAWYLEKGHLLTAWGNRTEKHIKGRYPLRRARNKIMRRMKDILSDYSIFISKGSGVYIRKVRKA</sequence>
<dbReference type="EMBL" id="VSSQ01106507">
    <property type="protein sequence ID" value="MPN46112.1"/>
    <property type="molecule type" value="Genomic_DNA"/>
</dbReference>
<comment type="caution">
    <text evidence="1">The sequence shown here is derived from an EMBL/GenBank/DDBJ whole genome shotgun (WGS) entry which is preliminary data.</text>
</comment>
<organism evidence="1">
    <name type="scientific">bioreactor metagenome</name>
    <dbReference type="NCBI Taxonomy" id="1076179"/>
    <lineage>
        <taxon>unclassified sequences</taxon>
        <taxon>metagenomes</taxon>
        <taxon>ecological metagenomes</taxon>
    </lineage>
</organism>
<accession>A0A645I5Q3</accession>
<evidence type="ECO:0000313" key="1">
    <source>
        <dbReference type="EMBL" id="MPN46112.1"/>
    </source>
</evidence>
<dbReference type="AlphaFoldDB" id="A0A645I5Q3"/>
<protein>
    <submittedName>
        <fullName evidence="1">Uncharacterized protein</fullName>
    </submittedName>
</protein>
<name>A0A645I5Q3_9ZZZZ</name>
<gene>
    <name evidence="1" type="ORF">SDC9_193695</name>
</gene>
<proteinExistence type="predicted"/>
<reference evidence="1" key="1">
    <citation type="submission" date="2019-08" db="EMBL/GenBank/DDBJ databases">
        <authorList>
            <person name="Kucharzyk K."/>
            <person name="Murdoch R.W."/>
            <person name="Higgins S."/>
            <person name="Loffler F."/>
        </authorList>
    </citation>
    <scope>NUCLEOTIDE SEQUENCE</scope>
</reference>